<comment type="similarity">
    <text evidence="1">Belongs to the enoyl-CoA hydratase/isomerase family.</text>
</comment>
<dbReference type="CDD" id="cd03450">
    <property type="entry name" value="NodN"/>
    <property type="match status" value="1"/>
</dbReference>
<dbReference type="EMBL" id="JADOUA010000001">
    <property type="protein sequence ID" value="MBG6093074.1"/>
    <property type="molecule type" value="Genomic_DNA"/>
</dbReference>
<dbReference type="InterPro" id="IPR039375">
    <property type="entry name" value="NodN-like"/>
</dbReference>
<dbReference type="Proteomes" id="UP000614047">
    <property type="component" value="Unassembled WGS sequence"/>
</dbReference>
<gene>
    <name evidence="3" type="ORF">IW256_007187</name>
</gene>
<proteinExistence type="inferred from homology"/>
<evidence type="ECO:0000313" key="3">
    <source>
        <dbReference type="EMBL" id="MBG6093074.1"/>
    </source>
</evidence>
<dbReference type="Pfam" id="PF01575">
    <property type="entry name" value="MaoC_dehydratas"/>
    <property type="match status" value="1"/>
</dbReference>
<dbReference type="RefSeq" id="WP_269217975.1">
    <property type="nucleotide sequence ID" value="NZ_BAABES010000018.1"/>
</dbReference>
<comment type="caution">
    <text evidence="3">The sequence shown here is derived from an EMBL/GenBank/DDBJ whole genome shotgun (WGS) entry which is preliminary data.</text>
</comment>
<dbReference type="PANTHER" id="PTHR42993:SF1">
    <property type="entry name" value="MAOC-LIKE DEHYDRATASE DOMAIN-CONTAINING PROTEIN"/>
    <property type="match status" value="1"/>
</dbReference>
<name>A0A931DKV3_9ACTN</name>
<dbReference type="SUPFAM" id="SSF54637">
    <property type="entry name" value="Thioesterase/thiol ester dehydrase-isomerase"/>
    <property type="match status" value="1"/>
</dbReference>
<evidence type="ECO:0000313" key="4">
    <source>
        <dbReference type="Proteomes" id="UP000614047"/>
    </source>
</evidence>
<organism evidence="3 4">
    <name type="scientific">Actinomadura viridis</name>
    <dbReference type="NCBI Taxonomy" id="58110"/>
    <lineage>
        <taxon>Bacteria</taxon>
        <taxon>Bacillati</taxon>
        <taxon>Actinomycetota</taxon>
        <taxon>Actinomycetes</taxon>
        <taxon>Streptosporangiales</taxon>
        <taxon>Thermomonosporaceae</taxon>
        <taxon>Actinomadura</taxon>
    </lineage>
</organism>
<dbReference type="AlphaFoldDB" id="A0A931DKV3"/>
<evidence type="ECO:0000259" key="2">
    <source>
        <dbReference type="Pfam" id="PF01575"/>
    </source>
</evidence>
<dbReference type="InterPro" id="IPR002539">
    <property type="entry name" value="MaoC-like_dom"/>
</dbReference>
<accession>A0A931DKV3</accession>
<keyword evidence="4" id="KW-1185">Reference proteome</keyword>
<reference evidence="3" key="1">
    <citation type="submission" date="2020-11" db="EMBL/GenBank/DDBJ databases">
        <title>Sequencing the genomes of 1000 actinobacteria strains.</title>
        <authorList>
            <person name="Klenk H.-P."/>
        </authorList>
    </citation>
    <scope>NUCLEOTIDE SEQUENCE</scope>
    <source>
        <strain evidence="3">DSM 43175</strain>
    </source>
</reference>
<dbReference type="Gene3D" id="3.10.129.10">
    <property type="entry name" value="Hotdog Thioesterase"/>
    <property type="match status" value="1"/>
</dbReference>
<evidence type="ECO:0000256" key="1">
    <source>
        <dbReference type="ARBA" id="ARBA00005254"/>
    </source>
</evidence>
<feature type="domain" description="MaoC-like" evidence="2">
    <location>
        <begin position="22"/>
        <end position="128"/>
    </location>
</feature>
<protein>
    <submittedName>
        <fullName evidence="3">Acyl dehydratase</fullName>
    </submittedName>
</protein>
<sequence>MTIETRGAHSARTTIAMRDLEDAVGRELGPGPWMTIDQDRIDGFARATGDHQWIHVDVERAAAGPFGRTIAHGYLTLSMVPQLLGEILDVTGRGSGVNYGIDRVRFISPVAEGSRIRMRGRLTGAAPRGEGVQYRLELVIELEGSERPAMAGEFIVLALP</sequence>
<dbReference type="PANTHER" id="PTHR42993">
    <property type="entry name" value="MAOC-LIKE DEHYDRATASE DOMAIN-CONTAINING PROTEIN"/>
    <property type="match status" value="1"/>
</dbReference>
<dbReference type="InterPro" id="IPR029069">
    <property type="entry name" value="HotDog_dom_sf"/>
</dbReference>